<dbReference type="Gene3D" id="3.90.640.10">
    <property type="entry name" value="Actin, Chain A, domain 4"/>
    <property type="match status" value="1"/>
</dbReference>
<dbReference type="SMART" id="SM00268">
    <property type="entry name" value="ACTIN"/>
    <property type="match status" value="1"/>
</dbReference>
<dbReference type="InterPro" id="IPR004000">
    <property type="entry name" value="Actin"/>
</dbReference>
<dbReference type="FunFam" id="3.90.640.10:FF:000007">
    <property type="entry name" value="Actin like 7B"/>
    <property type="match status" value="1"/>
</dbReference>
<dbReference type="PANTHER" id="PTHR11937">
    <property type="entry name" value="ACTIN"/>
    <property type="match status" value="1"/>
</dbReference>
<evidence type="ECO:0008006" key="4">
    <source>
        <dbReference type="Google" id="ProtNLM"/>
    </source>
</evidence>
<protein>
    <recommendedName>
        <fullName evidence="4">Actin</fullName>
    </recommendedName>
</protein>
<reference evidence="2 3" key="1">
    <citation type="submission" date="2024-11" db="EMBL/GenBank/DDBJ databases">
        <title>Chromosome-level genome assembly of Eucalyptus globulus Labill. provides insights into its genome evolution.</title>
        <authorList>
            <person name="Li X."/>
        </authorList>
    </citation>
    <scope>NUCLEOTIDE SEQUENCE [LARGE SCALE GENOMIC DNA]</scope>
    <source>
        <strain evidence="2">CL2024</strain>
        <tissue evidence="2">Fresh tender leaves</tissue>
    </source>
</reference>
<dbReference type="Proteomes" id="UP001634007">
    <property type="component" value="Unassembled WGS sequence"/>
</dbReference>
<comment type="similarity">
    <text evidence="1">Belongs to the actin family.</text>
</comment>
<name>A0ABD3KFP0_EUCGL</name>
<dbReference type="AlphaFoldDB" id="A0ABD3KFP0"/>
<evidence type="ECO:0000313" key="3">
    <source>
        <dbReference type="Proteomes" id="UP001634007"/>
    </source>
</evidence>
<sequence>MDVEPVVIDNGSETIELRSHCWPFAGFAGDDRPKAIFPSVIGVKIDDHAFDQQLGVTPKERLVLLSKAPLTLNWIRQRAAVIMFETFKVPALCFMLKSGYQMSQAAPVYDGYVLPHAIQKLKLAGQDVTEYLTRLLMGILSQRGYISNPTEEQKIIRDVKENHTCVALDHEQELATSSSTVKEYRLPDGQVITIGNERFQCAQIMFNPALVQMSAPGIHEITHASISKCNADIQKDLFRNMVLSGGSSVFPGMAERFSKEIAHLAPSSAEIKVEAFPERKYAVWIGGSIVASLSSFQQMWMWISKAEFDEFGPSIADWKCF</sequence>
<dbReference type="SUPFAM" id="SSF53067">
    <property type="entry name" value="Actin-like ATPase domain"/>
    <property type="match status" value="2"/>
</dbReference>
<proteinExistence type="inferred from homology"/>
<comment type="caution">
    <text evidence="2">The sequence shown here is derived from an EMBL/GenBank/DDBJ whole genome shotgun (WGS) entry which is preliminary data.</text>
</comment>
<dbReference type="EMBL" id="JBJKBG010000005">
    <property type="protein sequence ID" value="KAL3738493.1"/>
    <property type="molecule type" value="Genomic_DNA"/>
</dbReference>
<gene>
    <name evidence="2" type="ORF">ACJRO7_019943</name>
</gene>
<dbReference type="Gene3D" id="3.30.420.40">
    <property type="match status" value="4"/>
</dbReference>
<organism evidence="2 3">
    <name type="scientific">Eucalyptus globulus</name>
    <name type="common">Tasmanian blue gum</name>
    <dbReference type="NCBI Taxonomy" id="34317"/>
    <lineage>
        <taxon>Eukaryota</taxon>
        <taxon>Viridiplantae</taxon>
        <taxon>Streptophyta</taxon>
        <taxon>Embryophyta</taxon>
        <taxon>Tracheophyta</taxon>
        <taxon>Spermatophyta</taxon>
        <taxon>Magnoliopsida</taxon>
        <taxon>eudicotyledons</taxon>
        <taxon>Gunneridae</taxon>
        <taxon>Pentapetalae</taxon>
        <taxon>rosids</taxon>
        <taxon>malvids</taxon>
        <taxon>Myrtales</taxon>
        <taxon>Myrtaceae</taxon>
        <taxon>Myrtoideae</taxon>
        <taxon>Eucalypteae</taxon>
        <taxon>Eucalyptus</taxon>
    </lineage>
</organism>
<dbReference type="Pfam" id="PF00022">
    <property type="entry name" value="Actin"/>
    <property type="match status" value="1"/>
</dbReference>
<evidence type="ECO:0000313" key="2">
    <source>
        <dbReference type="EMBL" id="KAL3738493.1"/>
    </source>
</evidence>
<keyword evidence="3" id="KW-1185">Reference proteome</keyword>
<evidence type="ECO:0000256" key="1">
    <source>
        <dbReference type="RuleBase" id="RU000487"/>
    </source>
</evidence>
<accession>A0ABD3KFP0</accession>
<dbReference type="InterPro" id="IPR043129">
    <property type="entry name" value="ATPase_NBD"/>
</dbReference>